<comment type="caution">
    <text evidence="1">The sequence shown here is derived from an EMBL/GenBank/DDBJ whole genome shotgun (WGS) entry which is preliminary data.</text>
</comment>
<reference evidence="1" key="1">
    <citation type="submission" date="2020-04" db="EMBL/GenBank/DDBJ databases">
        <authorList>
            <person name="Alioto T."/>
            <person name="Alioto T."/>
            <person name="Gomez Garrido J."/>
        </authorList>
    </citation>
    <scope>NUCLEOTIDE SEQUENCE</scope>
    <source>
        <strain evidence="1">A484AB</strain>
    </source>
</reference>
<dbReference type="Proteomes" id="UP001152795">
    <property type="component" value="Unassembled WGS sequence"/>
</dbReference>
<protein>
    <submittedName>
        <fullName evidence="1">Uncharacterized protein</fullName>
    </submittedName>
</protein>
<evidence type="ECO:0000313" key="1">
    <source>
        <dbReference type="EMBL" id="CAB4003024.1"/>
    </source>
</evidence>
<evidence type="ECO:0000313" key="2">
    <source>
        <dbReference type="Proteomes" id="UP001152795"/>
    </source>
</evidence>
<proteinExistence type="predicted"/>
<dbReference type="AlphaFoldDB" id="A0A7D9E6T6"/>
<accession>A0A7D9E6T6</accession>
<dbReference type="OrthoDB" id="8052806at2759"/>
<keyword evidence="2" id="KW-1185">Reference proteome</keyword>
<dbReference type="EMBL" id="CACRXK020004516">
    <property type="protein sequence ID" value="CAB4003024.1"/>
    <property type="molecule type" value="Genomic_DNA"/>
</dbReference>
<sequence length="149" mass="16872">MYVDDLLSGGSTVEQATRRKEISREILQDATFEFHKWSSNVPQLEVDEVHEVHQVSEFSDEQSYAKTQLMVKPKESKVLGLKCDKQSDTLKISFPSEEVPATKRELSCDVVPEVPILNPDAVEFEPRPRRDAATAAKLRIEQIEAADDE</sequence>
<name>A0A7D9E6T6_PARCT</name>
<gene>
    <name evidence="1" type="ORF">PACLA_8A086787</name>
</gene>
<organism evidence="1 2">
    <name type="scientific">Paramuricea clavata</name>
    <name type="common">Red gorgonian</name>
    <name type="synonym">Violescent sea-whip</name>
    <dbReference type="NCBI Taxonomy" id="317549"/>
    <lineage>
        <taxon>Eukaryota</taxon>
        <taxon>Metazoa</taxon>
        <taxon>Cnidaria</taxon>
        <taxon>Anthozoa</taxon>
        <taxon>Octocorallia</taxon>
        <taxon>Malacalcyonacea</taxon>
        <taxon>Plexauridae</taxon>
        <taxon>Paramuricea</taxon>
    </lineage>
</organism>